<dbReference type="AlphaFoldDB" id="A0A1I1QCU9"/>
<dbReference type="OrthoDB" id="9786549at2"/>
<dbReference type="EMBL" id="FOLO01000040">
    <property type="protein sequence ID" value="SFD19865.1"/>
    <property type="molecule type" value="Genomic_DNA"/>
</dbReference>
<dbReference type="STRING" id="1123010.SAMN02745724_03837"/>
<feature type="domain" description="YbaK/aminoacyl-tRNA synthetase-associated" evidence="1">
    <location>
        <begin position="33"/>
        <end position="140"/>
    </location>
</feature>
<dbReference type="InterPro" id="IPR036754">
    <property type="entry name" value="YbaK/aa-tRNA-synt-asso_dom_sf"/>
</dbReference>
<keyword evidence="3" id="KW-1185">Reference proteome</keyword>
<sequence length="159" mass="17856">MAISRKLEYYLNEQHISYHTIPHFYSNSSVGTAVATSIPPQNIAKAVLLVDHDGHRLMAVLPADKKINLLSINNTLHASFELLNEEEVFKLFTDCKQGAVPPVGAAFNMSMVCDESLDLLESIYIEAGDHETLLCINHQDYGHIMENSQHIKLCKTHMH</sequence>
<dbReference type="GO" id="GO:0002161">
    <property type="term" value="F:aminoacyl-tRNA deacylase activity"/>
    <property type="evidence" value="ECO:0007669"/>
    <property type="project" value="InterPro"/>
</dbReference>
<dbReference type="RefSeq" id="WP_091988357.1">
    <property type="nucleotide sequence ID" value="NZ_FOLO01000040.1"/>
</dbReference>
<dbReference type="CDD" id="cd04332">
    <property type="entry name" value="YbaK_like"/>
    <property type="match status" value="1"/>
</dbReference>
<gene>
    <name evidence="2" type="ORF">SAMN02745724_03837</name>
</gene>
<proteinExistence type="predicted"/>
<dbReference type="Gene3D" id="3.90.960.10">
    <property type="entry name" value="YbaK/aminoacyl-tRNA synthetase-associated domain"/>
    <property type="match status" value="1"/>
</dbReference>
<accession>A0A1I1QCU9</accession>
<dbReference type="Pfam" id="PF04073">
    <property type="entry name" value="tRNA_edit"/>
    <property type="match status" value="1"/>
</dbReference>
<reference evidence="2 3" key="1">
    <citation type="submission" date="2016-10" db="EMBL/GenBank/DDBJ databases">
        <authorList>
            <person name="de Groot N.N."/>
        </authorList>
    </citation>
    <scope>NUCLEOTIDE SEQUENCE [LARGE SCALE GENOMIC DNA]</scope>
    <source>
        <strain evidence="2 3">DSM 6059</strain>
    </source>
</reference>
<dbReference type="SUPFAM" id="SSF55826">
    <property type="entry name" value="YbaK/ProRS associated domain"/>
    <property type="match status" value="1"/>
</dbReference>
<evidence type="ECO:0000313" key="3">
    <source>
        <dbReference type="Proteomes" id="UP000198862"/>
    </source>
</evidence>
<evidence type="ECO:0000259" key="1">
    <source>
        <dbReference type="Pfam" id="PF04073"/>
    </source>
</evidence>
<name>A0A1I1QCU9_9GAMM</name>
<protein>
    <submittedName>
        <fullName evidence="2">Ala-tRNA(Pro) deacylase</fullName>
    </submittedName>
</protein>
<evidence type="ECO:0000313" key="2">
    <source>
        <dbReference type="EMBL" id="SFD19865.1"/>
    </source>
</evidence>
<dbReference type="Proteomes" id="UP000198862">
    <property type="component" value="Unassembled WGS sequence"/>
</dbReference>
<organism evidence="2 3">
    <name type="scientific">Pseudoalteromonas denitrificans DSM 6059</name>
    <dbReference type="NCBI Taxonomy" id="1123010"/>
    <lineage>
        <taxon>Bacteria</taxon>
        <taxon>Pseudomonadati</taxon>
        <taxon>Pseudomonadota</taxon>
        <taxon>Gammaproteobacteria</taxon>
        <taxon>Alteromonadales</taxon>
        <taxon>Pseudoalteromonadaceae</taxon>
        <taxon>Pseudoalteromonas</taxon>
    </lineage>
</organism>
<dbReference type="InterPro" id="IPR007214">
    <property type="entry name" value="YbaK/aa-tRNA-synth-assoc-dom"/>
</dbReference>